<dbReference type="Proteomes" id="UP000053300">
    <property type="component" value="Unassembled WGS sequence"/>
</dbReference>
<evidence type="ECO:0000313" key="3">
    <source>
        <dbReference type="Proteomes" id="UP000053300"/>
    </source>
</evidence>
<gene>
    <name evidence="2" type="ORF">AS359_07080</name>
</gene>
<accession>A0A0W7YX21</accession>
<organism evidence="2 3">
    <name type="scientific">Comamonas kerstersii</name>
    <dbReference type="NCBI Taxonomy" id="225992"/>
    <lineage>
        <taxon>Bacteria</taxon>
        <taxon>Pseudomonadati</taxon>
        <taxon>Pseudomonadota</taxon>
        <taxon>Betaproteobacteria</taxon>
        <taxon>Burkholderiales</taxon>
        <taxon>Comamonadaceae</taxon>
        <taxon>Comamonas</taxon>
    </lineage>
</organism>
<evidence type="ECO:0000313" key="2">
    <source>
        <dbReference type="EMBL" id="KUF39544.1"/>
    </source>
</evidence>
<keyword evidence="1" id="KW-0175">Coiled coil</keyword>
<feature type="coiled-coil region" evidence="1">
    <location>
        <begin position="26"/>
        <end position="67"/>
    </location>
</feature>
<proteinExistence type="predicted"/>
<evidence type="ECO:0000256" key="1">
    <source>
        <dbReference type="SAM" id="Coils"/>
    </source>
</evidence>
<dbReference type="AlphaFoldDB" id="A0A0W7YX21"/>
<keyword evidence="3" id="KW-1185">Reference proteome</keyword>
<protein>
    <submittedName>
        <fullName evidence="2">Uncharacterized protein</fullName>
    </submittedName>
</protein>
<reference evidence="2 3" key="1">
    <citation type="submission" date="2015-12" db="EMBL/GenBank/DDBJ databases">
        <title>Complete genome sequence of a multi-drug resistant strain Acidovorax sp. 12322-1.</title>
        <authorList>
            <person name="Ming D."/>
            <person name="Wang M."/>
            <person name="Hu S."/>
            <person name="Zhou Y."/>
            <person name="Jiang T."/>
        </authorList>
    </citation>
    <scope>NUCLEOTIDE SEQUENCE [LARGE SCALE GENOMIC DNA]</scope>
    <source>
        <strain evidence="2 3">12322-1</strain>
    </source>
</reference>
<comment type="caution">
    <text evidence="2">The sequence shown here is derived from an EMBL/GenBank/DDBJ whole genome shotgun (WGS) entry which is preliminary data.</text>
</comment>
<name>A0A0W7YX21_9BURK</name>
<dbReference type="RefSeq" id="WP_130932712.1">
    <property type="nucleotide sequence ID" value="NZ_LPXH01000036.1"/>
</dbReference>
<dbReference type="EMBL" id="LPXH01000036">
    <property type="protein sequence ID" value="KUF39544.1"/>
    <property type="molecule type" value="Genomic_DNA"/>
</dbReference>
<sequence>MEKFGFSEGVALGMISADANSARSRANRLSYALDDVQARNRELEQENAQLRAKLAQYEKAYGEVYEKSVFNARVASAGLVVMNGMMKAIESLPSHVAEKLKNEIVELSANRFKELDAKFIEEAKKHGFKPATIKSSFSSLSQYKKLGFDRVM</sequence>